<evidence type="ECO:0000313" key="4">
    <source>
        <dbReference type="EMBL" id="KAF8397191.1"/>
    </source>
</evidence>
<dbReference type="OrthoDB" id="18190at2759"/>
<evidence type="ECO:0000256" key="1">
    <source>
        <dbReference type="ARBA" id="ARBA00004123"/>
    </source>
</evidence>
<dbReference type="GO" id="GO:0010496">
    <property type="term" value="P:intercellular transport"/>
    <property type="evidence" value="ECO:0007669"/>
    <property type="project" value="TreeGrafter"/>
</dbReference>
<dbReference type="SUPFAM" id="SSF48371">
    <property type="entry name" value="ARM repeat"/>
    <property type="match status" value="1"/>
</dbReference>
<evidence type="ECO:0000256" key="2">
    <source>
        <dbReference type="ARBA" id="ARBA00023242"/>
    </source>
</evidence>
<evidence type="ECO:0000313" key="5">
    <source>
        <dbReference type="Proteomes" id="UP000655225"/>
    </source>
</evidence>
<organism evidence="4 5">
    <name type="scientific">Tetracentron sinense</name>
    <name type="common">Spur-leaf</name>
    <dbReference type="NCBI Taxonomy" id="13715"/>
    <lineage>
        <taxon>Eukaryota</taxon>
        <taxon>Viridiplantae</taxon>
        <taxon>Streptophyta</taxon>
        <taxon>Embryophyta</taxon>
        <taxon>Tracheophyta</taxon>
        <taxon>Spermatophyta</taxon>
        <taxon>Magnoliopsida</taxon>
        <taxon>Trochodendrales</taxon>
        <taxon>Trochodendraceae</taxon>
        <taxon>Tetracentron</taxon>
    </lineage>
</organism>
<reference evidence="4 5" key="1">
    <citation type="submission" date="2020-04" db="EMBL/GenBank/DDBJ databases">
        <title>Plant Genome Project.</title>
        <authorList>
            <person name="Zhang R.-G."/>
        </authorList>
    </citation>
    <scope>NUCLEOTIDE SEQUENCE [LARGE SCALE GENOMIC DNA]</scope>
    <source>
        <strain evidence="4">YNK0</strain>
        <tissue evidence="4">Leaf</tissue>
    </source>
</reference>
<dbReference type="PANTHER" id="PTHR20938">
    <property type="entry name" value="INTEGRATOR COMPLEX SUBUNIT 4"/>
    <property type="match status" value="1"/>
</dbReference>
<dbReference type="OMA" id="KFEICCG"/>
<sequence length="1087" mass="122297">MAMEQDVWSKCEPNLSLNTKSPSRRPRLEALASARSLILNPSTSDDTVSSVFETLAPSLQHDRDPLFLRHVLKLLSDLALHRKHLSRVVFNTIHSHALLNNTAEALSVLVAITEHDRSSSSAITELNEDLVISLCFRPRVSVRSWLLLNSERFFIRPWLLVTLLLGFMKDPYPRVRRAALLGLVGLSKSADIEGRGLIEGCYDRAVELLLDMEEYVRSAAVRVVSEWGQMLVASDHGVDKRDCSDALFVQLCSMVRDMCVEVRIEAFVALGKVRWVSEDILLQTLSKKVLGSMKEKKFIGRRTTKEFDLPASSAAGTFIHGLEDEFYEVRRSACLSIGMLTIFSVQFANDVLDLLMDLLNDDSTVVRLQTLETMYDMATCDRLNVQETHMHMFLGILVDNSILIRCAARKNLRLMKLPVLEMFKSVVDGLLTNLETYPQDDDDVFLALFNIGRSHGNCAVCFLKEFAQEMEPSYEGELGLDSARVAALLVLAISASLSHGHRVCQIPPRVFSYSVPLLGRISRSLRDVMNQDTLLAYLSYCSRSIAYPATELNFRRDGPILPVVESGIPNNKNDERVNPVWMPLLQIRDGTSEIQFQNMWDPMQVATPLEEYRQKVNEEATNSLKCILGTVSKIWPLIQSGCTSEVLRTLRVCKEELATITMDSLVSVGSLAFTSQYIRVMQLLAKVWEHFLPRKMLHSYGKGALDLLLEKLDRSLRGMMYMFLGLSEEEELHILELILLTCILRLSMVDICCHLTILKRLCATISRVELLCKKVSIEASNFINELKKSCCQMSPSFDEASYNPFLFKKLLELFSLKQVVFSGRLILIKAELDVPGNDSENPLPFIAGLPVGITFEITLHNISSENRLWLRIAVEEFSQYVFLDLNKLKGCDEVRKITICAPFYRTLKATSFSFRACIGIECLYDDIHLVKGGGGPKHELTYLCKEKEVYLVHAASSISFKFIPQQASPSRRSHRSSRSRLSSFSIAISLHHRRDSASQSPFIAATTPPVALSISTISATDPSQHQSRDLFSPAIFRTKDVRLRVWFSGDDFFSASPNPSMYQLRSSHPVNSITVASVSIPETRGGS</sequence>
<keyword evidence="5" id="KW-1185">Reference proteome</keyword>
<evidence type="ECO:0000259" key="3">
    <source>
        <dbReference type="Pfam" id="PF25458"/>
    </source>
</evidence>
<name>A0A834Z4P1_TETSI</name>
<gene>
    <name evidence="4" type="ORF">HHK36_016098</name>
</gene>
<dbReference type="InterPro" id="IPR016024">
    <property type="entry name" value="ARM-type_fold"/>
</dbReference>
<protein>
    <recommendedName>
        <fullName evidence="3">Integrator complex subunit 4/Protein SIEL C-terminal Ig-like domain-containing protein</fullName>
    </recommendedName>
</protein>
<dbReference type="EMBL" id="JABCRI010000011">
    <property type="protein sequence ID" value="KAF8397191.1"/>
    <property type="molecule type" value="Genomic_DNA"/>
</dbReference>
<keyword evidence="2" id="KW-0539">Nucleus</keyword>
<proteinExistence type="predicted"/>
<dbReference type="PANTHER" id="PTHR20938:SF0">
    <property type="entry name" value="INTEGRATOR COMPLEX SUBUNIT 4"/>
    <property type="match status" value="1"/>
</dbReference>
<dbReference type="GO" id="GO:0005634">
    <property type="term" value="C:nucleus"/>
    <property type="evidence" value="ECO:0007669"/>
    <property type="project" value="UniProtKB-SubCell"/>
</dbReference>
<accession>A0A834Z4P1</accession>
<dbReference type="Gene3D" id="1.25.10.10">
    <property type="entry name" value="Leucine-rich Repeat Variant"/>
    <property type="match status" value="2"/>
</dbReference>
<comment type="subcellular location">
    <subcellularLocation>
        <location evidence="1">Nucleus</location>
    </subcellularLocation>
</comment>
<dbReference type="Pfam" id="PF25458">
    <property type="entry name" value="INTS4_C"/>
    <property type="match status" value="1"/>
</dbReference>
<dbReference type="InterPro" id="IPR057412">
    <property type="entry name" value="INTS4_C"/>
</dbReference>
<dbReference type="GO" id="GO:0005768">
    <property type="term" value="C:endosome"/>
    <property type="evidence" value="ECO:0007669"/>
    <property type="project" value="TreeGrafter"/>
</dbReference>
<dbReference type="AlphaFoldDB" id="A0A834Z4P1"/>
<feature type="domain" description="Integrator complex subunit 4/Protein SIEL C-terminal Ig-like" evidence="3">
    <location>
        <begin position="834"/>
        <end position="953"/>
    </location>
</feature>
<comment type="caution">
    <text evidence="4">The sequence shown here is derived from an EMBL/GenBank/DDBJ whole genome shotgun (WGS) entry which is preliminary data.</text>
</comment>
<dbReference type="Proteomes" id="UP000655225">
    <property type="component" value="Unassembled WGS sequence"/>
</dbReference>
<dbReference type="InterPro" id="IPR011989">
    <property type="entry name" value="ARM-like"/>
</dbReference>